<dbReference type="AlphaFoldDB" id="A0A6A3GBS2"/>
<evidence type="ECO:0000313" key="6">
    <source>
        <dbReference type="EMBL" id="KAE8956094.1"/>
    </source>
</evidence>
<evidence type="ECO:0000256" key="3">
    <source>
        <dbReference type="ARBA" id="ARBA00022525"/>
    </source>
</evidence>
<evidence type="ECO:0000313" key="8">
    <source>
        <dbReference type="EMBL" id="KAE9275591.1"/>
    </source>
</evidence>
<comment type="domain">
    <text evidence="5">The RxLR-dEER motif acts to carry the protein into the host cell cytoplasm through binding to cell surface phosphatidylinositol-3-phosphate.</text>
</comment>
<dbReference type="Pfam" id="PF16810">
    <property type="entry name" value="RXLR"/>
    <property type="match status" value="1"/>
</dbReference>
<evidence type="ECO:0000313" key="7">
    <source>
        <dbReference type="EMBL" id="KAE9006308.1"/>
    </source>
</evidence>
<dbReference type="InterPro" id="IPR031825">
    <property type="entry name" value="RXLR"/>
</dbReference>
<dbReference type="EMBL" id="QXFT01004835">
    <property type="protein sequence ID" value="KAE9275591.1"/>
    <property type="molecule type" value="Genomic_DNA"/>
</dbReference>
<protein>
    <recommendedName>
        <fullName evidence="5">RxLR effector protein</fullName>
    </recommendedName>
</protein>
<feature type="chain" id="PRO_5044948026" description="RxLR effector protein" evidence="5">
    <location>
        <begin position="21"/>
        <end position="143"/>
    </location>
</feature>
<reference evidence="9 11" key="1">
    <citation type="submission" date="2018-09" db="EMBL/GenBank/DDBJ databases">
        <title>Genomic investigation of the strawberry pathogen Phytophthora fragariae indicates pathogenicity is determined by transcriptional variation in three key races.</title>
        <authorList>
            <person name="Adams T.M."/>
            <person name="Armitage A.D."/>
            <person name="Sobczyk M.K."/>
            <person name="Bates H.J."/>
            <person name="Dunwell J.M."/>
            <person name="Nellist C.F."/>
            <person name="Harrison R.J."/>
        </authorList>
    </citation>
    <scope>NUCLEOTIDE SEQUENCE [LARGE SCALE GENOMIC DNA]</scope>
    <source>
        <strain evidence="7 9">SCRP249</strain>
        <strain evidence="6 11">SCRP324</strain>
        <strain evidence="8 10">SCRP333</strain>
    </source>
</reference>
<comment type="function">
    <text evidence="5">Effector that suppresses plant defense responses during pathogen infection.</text>
</comment>
<evidence type="ECO:0000313" key="9">
    <source>
        <dbReference type="Proteomes" id="UP000429607"/>
    </source>
</evidence>
<comment type="caution">
    <text evidence="6">The sequence shown here is derived from an EMBL/GenBank/DDBJ whole genome shotgun (WGS) entry which is preliminary data.</text>
</comment>
<feature type="signal peptide" evidence="5">
    <location>
        <begin position="1"/>
        <end position="20"/>
    </location>
</feature>
<proteinExistence type="inferred from homology"/>
<dbReference type="Proteomes" id="UP000435112">
    <property type="component" value="Unassembled WGS sequence"/>
</dbReference>
<sequence length="143" mass="15675">MGRLFALLVVAVTFLATIDALSTESASQVESTELAALNAAPWYSPTKRLLRTVDATDAAAEERGIQYSLLSGLSKFTKALGLKKVSNKLKIQAWLKAGMDPTAVYKELKFTGKKLSEVEPQKGYKLWLAFGKAWRKAGGRYMS</sequence>
<evidence type="ECO:0000256" key="4">
    <source>
        <dbReference type="ARBA" id="ARBA00022729"/>
    </source>
</evidence>
<evidence type="ECO:0000313" key="11">
    <source>
        <dbReference type="Proteomes" id="UP000435112"/>
    </source>
</evidence>
<dbReference type="Proteomes" id="UP000434957">
    <property type="component" value="Unassembled WGS sequence"/>
</dbReference>
<name>A0A6A3GBS2_9STRA</name>
<evidence type="ECO:0000256" key="5">
    <source>
        <dbReference type="RuleBase" id="RU367124"/>
    </source>
</evidence>
<dbReference type="EMBL" id="QXFV01001420">
    <property type="protein sequence ID" value="KAE9006308.1"/>
    <property type="molecule type" value="Genomic_DNA"/>
</dbReference>
<gene>
    <name evidence="7" type="ORF">PR001_g17238</name>
    <name evidence="6" type="ORF">PR002_g31580</name>
    <name evidence="8" type="ORF">PR003_g29292</name>
</gene>
<evidence type="ECO:0000256" key="2">
    <source>
        <dbReference type="ARBA" id="ARBA00010400"/>
    </source>
</evidence>
<dbReference type="Proteomes" id="UP000429607">
    <property type="component" value="Unassembled WGS sequence"/>
</dbReference>
<keyword evidence="10" id="KW-1185">Reference proteome</keyword>
<comment type="similarity">
    <text evidence="2 5">Belongs to the RxLR effector family.</text>
</comment>
<organism evidence="6 11">
    <name type="scientific">Phytophthora rubi</name>
    <dbReference type="NCBI Taxonomy" id="129364"/>
    <lineage>
        <taxon>Eukaryota</taxon>
        <taxon>Sar</taxon>
        <taxon>Stramenopiles</taxon>
        <taxon>Oomycota</taxon>
        <taxon>Peronosporomycetes</taxon>
        <taxon>Peronosporales</taxon>
        <taxon>Peronosporaceae</taxon>
        <taxon>Phytophthora</taxon>
    </lineage>
</organism>
<dbReference type="OrthoDB" id="10458701at2759"/>
<evidence type="ECO:0000313" key="10">
    <source>
        <dbReference type="Proteomes" id="UP000434957"/>
    </source>
</evidence>
<accession>A0A6A3GBS2</accession>
<keyword evidence="4 5" id="KW-0732">Signal</keyword>
<evidence type="ECO:0000256" key="1">
    <source>
        <dbReference type="ARBA" id="ARBA00004613"/>
    </source>
</evidence>
<dbReference type="EMBL" id="QXFU01008681">
    <property type="protein sequence ID" value="KAE8956094.1"/>
    <property type="molecule type" value="Genomic_DNA"/>
</dbReference>
<keyword evidence="3 5" id="KW-0964">Secreted</keyword>
<comment type="subcellular location">
    <subcellularLocation>
        <location evidence="1 5">Secreted</location>
    </subcellularLocation>
</comment>